<organism evidence="2 3">
    <name type="scientific">Desulfomonile tiedjei (strain ATCC 49306 / DSM 6799 / DCB-1)</name>
    <dbReference type="NCBI Taxonomy" id="706587"/>
    <lineage>
        <taxon>Bacteria</taxon>
        <taxon>Pseudomonadati</taxon>
        <taxon>Thermodesulfobacteriota</taxon>
        <taxon>Desulfomonilia</taxon>
        <taxon>Desulfomonilales</taxon>
        <taxon>Desulfomonilaceae</taxon>
        <taxon>Desulfomonile</taxon>
    </lineage>
</organism>
<dbReference type="Pfam" id="PF10825">
    <property type="entry name" value="DUF2752"/>
    <property type="match status" value="1"/>
</dbReference>
<reference evidence="3" key="1">
    <citation type="submission" date="2012-06" db="EMBL/GenBank/DDBJ databases">
        <title>Complete sequence of chromosome of Desulfomonile tiedjei DSM 6799.</title>
        <authorList>
            <person name="Lucas S."/>
            <person name="Copeland A."/>
            <person name="Lapidus A."/>
            <person name="Glavina del Rio T."/>
            <person name="Dalin E."/>
            <person name="Tice H."/>
            <person name="Bruce D."/>
            <person name="Goodwin L."/>
            <person name="Pitluck S."/>
            <person name="Peters L."/>
            <person name="Ovchinnikova G."/>
            <person name="Zeytun A."/>
            <person name="Lu M."/>
            <person name="Kyrpides N."/>
            <person name="Mavromatis K."/>
            <person name="Ivanova N."/>
            <person name="Brettin T."/>
            <person name="Detter J.C."/>
            <person name="Han C."/>
            <person name="Larimer F."/>
            <person name="Land M."/>
            <person name="Hauser L."/>
            <person name="Markowitz V."/>
            <person name="Cheng J.-F."/>
            <person name="Hugenholtz P."/>
            <person name="Woyke T."/>
            <person name="Wu D."/>
            <person name="Spring S."/>
            <person name="Schroeder M."/>
            <person name="Brambilla E."/>
            <person name="Klenk H.-P."/>
            <person name="Eisen J.A."/>
        </authorList>
    </citation>
    <scope>NUCLEOTIDE SEQUENCE [LARGE SCALE GENOMIC DNA]</scope>
    <source>
        <strain evidence="3">ATCC 49306 / DSM 6799 / DCB-1</strain>
    </source>
</reference>
<feature type="transmembrane region" description="Helical" evidence="1">
    <location>
        <begin position="132"/>
        <end position="150"/>
    </location>
</feature>
<dbReference type="PATRIC" id="fig|706587.4.peg.1705"/>
<keyword evidence="1" id="KW-0812">Transmembrane</keyword>
<feature type="transmembrane region" description="Helical" evidence="1">
    <location>
        <begin position="93"/>
        <end position="111"/>
    </location>
</feature>
<name>I4C3Q8_DESTA</name>
<gene>
    <name evidence="2" type="ordered locus">Desti_1487</name>
</gene>
<evidence type="ECO:0000313" key="2">
    <source>
        <dbReference type="EMBL" id="AFM24199.1"/>
    </source>
</evidence>
<keyword evidence="1" id="KW-0472">Membrane</keyword>
<dbReference type="InterPro" id="IPR021215">
    <property type="entry name" value="DUF2752"/>
</dbReference>
<dbReference type="KEGG" id="dti:Desti_1487"/>
<protein>
    <recommendedName>
        <fullName evidence="4">DUF2752 domain-containing protein</fullName>
    </recommendedName>
</protein>
<accession>I4C3Q8</accession>
<evidence type="ECO:0000313" key="3">
    <source>
        <dbReference type="Proteomes" id="UP000006055"/>
    </source>
</evidence>
<evidence type="ECO:0008006" key="4">
    <source>
        <dbReference type="Google" id="ProtNLM"/>
    </source>
</evidence>
<dbReference type="eggNOG" id="ENOG5033A4V">
    <property type="taxonomic scope" value="Bacteria"/>
</dbReference>
<keyword evidence="3" id="KW-1185">Reference proteome</keyword>
<dbReference type="HOGENOM" id="CLU_1692476_0_0_7"/>
<dbReference type="AlphaFoldDB" id="I4C3Q8"/>
<dbReference type="OrthoDB" id="9816182at2"/>
<evidence type="ECO:0000256" key="1">
    <source>
        <dbReference type="SAM" id="Phobius"/>
    </source>
</evidence>
<keyword evidence="1" id="KW-1133">Transmembrane helix</keyword>
<dbReference type="RefSeq" id="WP_014809347.1">
    <property type="nucleotide sequence ID" value="NC_018025.1"/>
</dbReference>
<dbReference type="EMBL" id="CP003360">
    <property type="protein sequence ID" value="AFM24199.1"/>
    <property type="molecule type" value="Genomic_DNA"/>
</dbReference>
<sequence length="160" mass="17645">MIPAPNIERRSHANEHLLLLCMALAILVAAFCCRIEPEGIVSFGLPVIGLHIPLADGCLSRKILGVSCPGCGLTRSFVAVAHGQFRLAMEYNAVGPALFMLCVLQIPYRIWAYFREDKVKGRLKWIHDRLGVVIWIAAAALFVFWVYRLAAGLFHGSVGT</sequence>
<dbReference type="Proteomes" id="UP000006055">
    <property type="component" value="Chromosome"/>
</dbReference>
<proteinExistence type="predicted"/>